<keyword evidence="1" id="KW-0732">Signal</keyword>
<accession>A0ABS7A1N6</accession>
<keyword evidence="3" id="KW-1185">Reference proteome</keyword>
<protein>
    <recommendedName>
        <fullName evidence="4">TolC family protein</fullName>
    </recommendedName>
</protein>
<sequence length="183" mass="19022">MQRRFILGLGILTGLAACAPSLPPDFSYGGAGFQINNVRLNLAYAERNFGNMALYRGKPAEAAAALAQFEAAVAGMRDPATTIALPMRYGNMIAAAVREERAAIGVPLDVLPGTVAAALANAVGPLQSGNQAAITAALSNPIFTLGPQETYQRLSNLPRLWTVESVAPELTLAAGSESGVVLR</sequence>
<gene>
    <name evidence="2" type="ORF">KPL78_00080</name>
</gene>
<evidence type="ECO:0008006" key="4">
    <source>
        <dbReference type="Google" id="ProtNLM"/>
    </source>
</evidence>
<dbReference type="RefSeq" id="WP_219760608.1">
    <property type="nucleotide sequence ID" value="NZ_JAHYBZ010000001.1"/>
</dbReference>
<feature type="signal peptide" evidence="1">
    <location>
        <begin position="1"/>
        <end position="19"/>
    </location>
</feature>
<evidence type="ECO:0000313" key="2">
    <source>
        <dbReference type="EMBL" id="MBW6396216.1"/>
    </source>
</evidence>
<comment type="caution">
    <text evidence="2">The sequence shown here is derived from an EMBL/GenBank/DDBJ whole genome shotgun (WGS) entry which is preliminary data.</text>
</comment>
<feature type="chain" id="PRO_5045364805" description="TolC family protein" evidence="1">
    <location>
        <begin position="20"/>
        <end position="183"/>
    </location>
</feature>
<evidence type="ECO:0000313" key="3">
    <source>
        <dbReference type="Proteomes" id="UP001196565"/>
    </source>
</evidence>
<proteinExistence type="predicted"/>
<dbReference type="EMBL" id="JAHYBZ010000001">
    <property type="protein sequence ID" value="MBW6396216.1"/>
    <property type="molecule type" value="Genomic_DNA"/>
</dbReference>
<evidence type="ECO:0000256" key="1">
    <source>
        <dbReference type="SAM" id="SignalP"/>
    </source>
</evidence>
<organism evidence="2 3">
    <name type="scientific">Roseomonas alba</name>
    <dbReference type="NCBI Taxonomy" id="2846776"/>
    <lineage>
        <taxon>Bacteria</taxon>
        <taxon>Pseudomonadati</taxon>
        <taxon>Pseudomonadota</taxon>
        <taxon>Alphaproteobacteria</taxon>
        <taxon>Acetobacterales</taxon>
        <taxon>Roseomonadaceae</taxon>
        <taxon>Roseomonas</taxon>
    </lineage>
</organism>
<name>A0ABS7A1N6_9PROT</name>
<dbReference type="PROSITE" id="PS51257">
    <property type="entry name" value="PROKAR_LIPOPROTEIN"/>
    <property type="match status" value="1"/>
</dbReference>
<dbReference type="Proteomes" id="UP001196565">
    <property type="component" value="Unassembled WGS sequence"/>
</dbReference>
<reference evidence="2 3" key="1">
    <citation type="submission" date="2021-07" db="EMBL/GenBank/DDBJ databases">
        <authorList>
            <person name="So Y."/>
        </authorList>
    </citation>
    <scope>NUCLEOTIDE SEQUENCE [LARGE SCALE GENOMIC DNA]</scope>
    <source>
        <strain evidence="2 3">HJA6</strain>
    </source>
</reference>